<dbReference type="InterPro" id="IPR011990">
    <property type="entry name" value="TPR-like_helical_dom_sf"/>
</dbReference>
<dbReference type="Pfam" id="PF13374">
    <property type="entry name" value="TPR_10"/>
    <property type="match status" value="1"/>
</dbReference>
<dbReference type="EMBL" id="JARWBG010000133">
    <property type="protein sequence ID" value="MDH2394172.1"/>
    <property type="molecule type" value="Genomic_DNA"/>
</dbReference>
<protein>
    <submittedName>
        <fullName evidence="1">Tetratricopeptide repeat protein</fullName>
    </submittedName>
</protein>
<dbReference type="SUPFAM" id="SSF48452">
    <property type="entry name" value="TPR-like"/>
    <property type="match status" value="1"/>
</dbReference>
<feature type="non-terminal residue" evidence="1">
    <location>
        <position position="1"/>
    </location>
</feature>
<evidence type="ECO:0000313" key="2">
    <source>
        <dbReference type="Proteomes" id="UP001223144"/>
    </source>
</evidence>
<reference evidence="1 2" key="1">
    <citation type="submission" date="2023-04" db="EMBL/GenBank/DDBJ databases">
        <title>Streptomyces chengmaiensis sp. nov. isolated from the stem of mangrove plant in Hainan.</title>
        <authorList>
            <person name="Huang X."/>
            <person name="Zhou S."/>
            <person name="Chu X."/>
            <person name="Xie Y."/>
            <person name="Lin Y."/>
        </authorList>
    </citation>
    <scope>NUCLEOTIDE SEQUENCE [LARGE SCALE GENOMIC DNA]</scope>
    <source>
        <strain evidence="1 2">HNM0663</strain>
    </source>
</reference>
<name>A0ABT6I0F4_9ACTN</name>
<accession>A0ABT6I0F4</accession>
<gene>
    <name evidence="1" type="ORF">QCN29_36710</name>
</gene>
<evidence type="ECO:0000313" key="1">
    <source>
        <dbReference type="EMBL" id="MDH2394172.1"/>
    </source>
</evidence>
<keyword evidence="2" id="KW-1185">Reference proteome</keyword>
<sequence length="163" mass="17874">VGRRDEALTATQEAVDVYRRLAAGNPAAYEPDLAGSLSNLGNRLSEVGRRDEALTATQEAVEIRRRLAAGNPAAYEPDLARSLTAWAWVRHEAQQDLPGALRATGEAVEIYRRLVAAVPAWFLSPLRAVLALQADLLLRLGRLREASDIQVWLAANDPARRNE</sequence>
<dbReference type="RefSeq" id="WP_279933593.1">
    <property type="nucleotide sequence ID" value="NZ_JARWBG010000133.1"/>
</dbReference>
<organism evidence="1 2">
    <name type="scientific">Streptomyces chengmaiensis</name>
    <dbReference type="NCBI Taxonomy" id="3040919"/>
    <lineage>
        <taxon>Bacteria</taxon>
        <taxon>Bacillati</taxon>
        <taxon>Actinomycetota</taxon>
        <taxon>Actinomycetes</taxon>
        <taxon>Kitasatosporales</taxon>
        <taxon>Streptomycetaceae</taxon>
        <taxon>Streptomyces</taxon>
    </lineage>
</organism>
<dbReference type="Proteomes" id="UP001223144">
    <property type="component" value="Unassembled WGS sequence"/>
</dbReference>
<comment type="caution">
    <text evidence="1">The sequence shown here is derived from an EMBL/GenBank/DDBJ whole genome shotgun (WGS) entry which is preliminary data.</text>
</comment>
<proteinExistence type="predicted"/>
<dbReference type="Gene3D" id="1.25.40.10">
    <property type="entry name" value="Tetratricopeptide repeat domain"/>
    <property type="match status" value="1"/>
</dbReference>